<dbReference type="SMART" id="SM00360">
    <property type="entry name" value="RRM"/>
    <property type="match status" value="1"/>
</dbReference>
<dbReference type="GO" id="GO:0003729">
    <property type="term" value="F:mRNA binding"/>
    <property type="evidence" value="ECO:0000318"/>
    <property type="project" value="GO_Central"/>
</dbReference>
<dbReference type="Gene3D" id="3.30.70.330">
    <property type="match status" value="1"/>
</dbReference>
<reference evidence="9" key="2">
    <citation type="submission" date="2018-08" db="UniProtKB">
        <authorList>
            <consortium name="EnsemblPlants"/>
        </authorList>
    </citation>
    <scope>IDENTIFICATION</scope>
    <source>
        <strain evidence="9">Yugu1</strain>
    </source>
</reference>
<dbReference type="EnsemblPlants" id="KQL07043">
    <property type="protein sequence ID" value="KQL07043"/>
    <property type="gene ID" value="SETIT_000979mg"/>
</dbReference>
<dbReference type="Pfam" id="PF05383">
    <property type="entry name" value="La"/>
    <property type="match status" value="1"/>
</dbReference>
<dbReference type="InterPro" id="IPR034878">
    <property type="entry name" value="La-rel_plant_RRM"/>
</dbReference>
<keyword evidence="3 5" id="KW-0694">RNA-binding</keyword>
<sequence length="531" mass="57518">MAAALLPLRSALPFLQAHGEERIWAAVEVSGLDFGQFYNIFGANPRQNSPNCSLVVIQPRKATTPYDETDASPQSRPDRHRTASSPRPHAPRSRQPTTTSGGGGGASAPLISPSGMDGQAPPLLEAVAPEPLAVADELPPPPPLEVEDALPLGIDGQAPPLDGVSPDPLTVSDEVQTPPSPTGEAEDALPVAPDAVNAAFSAVPDAGTGGVVLTDELRDQIVKQVEYYFSDENLPTDEFLLKYVKKNKKGFVPIETIASFRRMKKLVQDLSVIAAALRTSRNLVVSPDGKRVRRLHPLPQNELKDPKKSTVLVENLPPDFSMESIQEKFGRVGKVVNITVNDPELVKESSTAKKPAFILSSKVHALVEYEAVEAAEKAVTTLSDESNWRTGMKVRLISKGSAKHSKSSKENQDTVSKKNNQNQHSKEDQQTSSEKNSIADSMESTKDKENLNSAFTTETEHQHQKQNPKGARKGRYKGQGQIQQNTDKQGSSGSESLNRPIPGPRMPDGTRGFTMGRGRPLPLQKSERAEE</sequence>
<dbReference type="EMBL" id="AGNK02003310">
    <property type="status" value="NOT_ANNOTATED_CDS"/>
    <property type="molecule type" value="Genomic_DNA"/>
</dbReference>
<feature type="region of interest" description="Disordered" evidence="6">
    <location>
        <begin position="63"/>
        <end position="122"/>
    </location>
</feature>
<dbReference type="SUPFAM" id="SSF54928">
    <property type="entry name" value="RNA-binding domain, RBD"/>
    <property type="match status" value="1"/>
</dbReference>
<dbReference type="InterPro" id="IPR036390">
    <property type="entry name" value="WH_DNA-bd_sf"/>
</dbReference>
<dbReference type="Proteomes" id="UP000004995">
    <property type="component" value="Unassembled WGS sequence"/>
</dbReference>
<dbReference type="InParanoid" id="K3XGF9"/>
<dbReference type="CDD" id="cd12288">
    <property type="entry name" value="RRM_La_like_plant"/>
    <property type="match status" value="1"/>
</dbReference>
<keyword evidence="10" id="KW-1185">Reference proteome</keyword>
<dbReference type="PRINTS" id="PR00302">
    <property type="entry name" value="LUPUSLA"/>
</dbReference>
<dbReference type="FunFam" id="1.10.10.10:FF:000158">
    <property type="entry name" value="La ribonucleoprotein domain family member 7"/>
    <property type="match status" value="1"/>
</dbReference>
<evidence type="ECO:0000256" key="3">
    <source>
        <dbReference type="ARBA" id="ARBA00022884"/>
    </source>
</evidence>
<feature type="compositionally biased region" description="Basic and acidic residues" evidence="6">
    <location>
        <begin position="407"/>
        <end position="416"/>
    </location>
</feature>
<proteinExistence type="predicted"/>
<dbReference type="AlphaFoldDB" id="K3XGF9"/>
<dbReference type="HOGENOM" id="CLU_033595_2_1_1"/>
<dbReference type="InterPro" id="IPR035979">
    <property type="entry name" value="RBD_domain_sf"/>
</dbReference>
<dbReference type="InterPro" id="IPR045180">
    <property type="entry name" value="La_dom_prot"/>
</dbReference>
<name>K3XGF9_SETIT</name>
<feature type="compositionally biased region" description="Basic residues" evidence="6">
    <location>
        <begin position="464"/>
        <end position="476"/>
    </location>
</feature>
<feature type="domain" description="RRM" evidence="7">
    <location>
        <begin position="309"/>
        <end position="396"/>
    </location>
</feature>
<evidence type="ECO:0000313" key="9">
    <source>
        <dbReference type="EnsemblPlants" id="KQL07043"/>
    </source>
</evidence>
<dbReference type="PROSITE" id="PS50102">
    <property type="entry name" value="RRM"/>
    <property type="match status" value="1"/>
</dbReference>
<dbReference type="CDD" id="cd08033">
    <property type="entry name" value="LARP_6"/>
    <property type="match status" value="1"/>
</dbReference>
<feature type="compositionally biased region" description="Polar residues" evidence="6">
    <location>
        <begin position="430"/>
        <end position="439"/>
    </location>
</feature>
<dbReference type="InterPro" id="IPR012677">
    <property type="entry name" value="Nucleotide-bd_a/b_plait_sf"/>
</dbReference>
<feature type="region of interest" description="Disordered" evidence="6">
    <location>
        <begin position="396"/>
        <end position="531"/>
    </location>
</feature>
<dbReference type="InterPro" id="IPR002344">
    <property type="entry name" value="Lupus_La"/>
</dbReference>
<evidence type="ECO:0000256" key="4">
    <source>
        <dbReference type="ARBA" id="ARBA00023242"/>
    </source>
</evidence>
<evidence type="ECO:0000256" key="6">
    <source>
        <dbReference type="SAM" id="MobiDB-lite"/>
    </source>
</evidence>
<feature type="compositionally biased region" description="Polar residues" evidence="6">
    <location>
        <begin position="480"/>
        <end position="497"/>
    </location>
</feature>
<dbReference type="PANTHER" id="PTHR22792:SF159">
    <property type="entry name" value="LA-RELATED PROTEIN 1B-RELATED"/>
    <property type="match status" value="1"/>
</dbReference>
<keyword evidence="4" id="KW-0539">Nucleus</keyword>
<organism evidence="9 10">
    <name type="scientific">Setaria italica</name>
    <name type="common">Foxtail millet</name>
    <name type="synonym">Panicum italicum</name>
    <dbReference type="NCBI Taxonomy" id="4555"/>
    <lineage>
        <taxon>Eukaryota</taxon>
        <taxon>Viridiplantae</taxon>
        <taxon>Streptophyta</taxon>
        <taxon>Embryophyta</taxon>
        <taxon>Tracheophyta</taxon>
        <taxon>Spermatophyta</taxon>
        <taxon>Magnoliopsida</taxon>
        <taxon>Liliopsida</taxon>
        <taxon>Poales</taxon>
        <taxon>Poaceae</taxon>
        <taxon>PACMAD clade</taxon>
        <taxon>Panicoideae</taxon>
        <taxon>Panicodae</taxon>
        <taxon>Paniceae</taxon>
        <taxon>Cenchrinae</taxon>
        <taxon>Setaria</taxon>
    </lineage>
</organism>
<dbReference type="GO" id="GO:1990904">
    <property type="term" value="C:ribonucleoprotein complex"/>
    <property type="evidence" value="ECO:0007669"/>
    <property type="project" value="InterPro"/>
</dbReference>
<dbReference type="Gramene" id="KQL07043">
    <property type="protein sequence ID" value="KQL07043"/>
    <property type="gene ID" value="SETIT_000979mg"/>
</dbReference>
<feature type="region of interest" description="Disordered" evidence="6">
    <location>
        <begin position="134"/>
        <end position="188"/>
    </location>
</feature>
<dbReference type="OMA" id="NEHHEDT"/>
<dbReference type="InterPro" id="IPR006630">
    <property type="entry name" value="La_HTH"/>
</dbReference>
<reference evidence="10" key="1">
    <citation type="journal article" date="2012" name="Nat. Biotechnol.">
        <title>Reference genome sequence of the model plant Setaria.</title>
        <authorList>
            <person name="Bennetzen J.L."/>
            <person name="Schmutz J."/>
            <person name="Wang H."/>
            <person name="Percifield R."/>
            <person name="Hawkins J."/>
            <person name="Pontaroli A.C."/>
            <person name="Estep M."/>
            <person name="Feng L."/>
            <person name="Vaughn J.N."/>
            <person name="Grimwood J."/>
            <person name="Jenkins J."/>
            <person name="Barry K."/>
            <person name="Lindquist E."/>
            <person name="Hellsten U."/>
            <person name="Deshpande S."/>
            <person name="Wang X."/>
            <person name="Wu X."/>
            <person name="Mitros T."/>
            <person name="Triplett J."/>
            <person name="Yang X."/>
            <person name="Ye C.Y."/>
            <person name="Mauro-Herrera M."/>
            <person name="Wang L."/>
            <person name="Li P."/>
            <person name="Sharma M."/>
            <person name="Sharma R."/>
            <person name="Ronald P.C."/>
            <person name="Panaud O."/>
            <person name="Kellogg E.A."/>
            <person name="Brutnell T.P."/>
            <person name="Doust A.N."/>
            <person name="Tuskan G.A."/>
            <person name="Rokhsar D."/>
            <person name="Devos K.M."/>
        </authorList>
    </citation>
    <scope>NUCLEOTIDE SEQUENCE [LARGE SCALE GENOMIC DNA]</scope>
    <source>
        <strain evidence="10">cv. Yugu1</strain>
    </source>
</reference>
<comment type="function">
    <text evidence="1">Transcriptional regulator.</text>
</comment>
<evidence type="ECO:0008006" key="11">
    <source>
        <dbReference type="Google" id="ProtNLM"/>
    </source>
</evidence>
<dbReference type="eggNOG" id="KOG1855">
    <property type="taxonomic scope" value="Eukaryota"/>
</dbReference>
<dbReference type="SMART" id="SM00715">
    <property type="entry name" value="LA"/>
    <property type="match status" value="1"/>
</dbReference>
<dbReference type="Gene3D" id="1.10.10.10">
    <property type="entry name" value="Winged helix-like DNA-binding domain superfamily/Winged helix DNA-binding domain"/>
    <property type="match status" value="1"/>
</dbReference>
<evidence type="ECO:0000259" key="8">
    <source>
        <dbReference type="PROSITE" id="PS50961"/>
    </source>
</evidence>
<comment type="subcellular location">
    <subcellularLocation>
        <location evidence="2">Nucleus</location>
    </subcellularLocation>
</comment>
<protein>
    <recommendedName>
        <fullName evidence="11">HTH La-type RNA-binding domain-containing protein</fullName>
    </recommendedName>
</protein>
<evidence type="ECO:0000256" key="1">
    <source>
        <dbReference type="ARBA" id="ARBA00002339"/>
    </source>
</evidence>
<dbReference type="PROSITE" id="PS50961">
    <property type="entry name" value="HTH_LA"/>
    <property type="match status" value="1"/>
</dbReference>
<evidence type="ECO:0000256" key="5">
    <source>
        <dbReference type="PROSITE-ProRule" id="PRU00332"/>
    </source>
</evidence>
<evidence type="ECO:0000256" key="2">
    <source>
        <dbReference type="ARBA" id="ARBA00004123"/>
    </source>
</evidence>
<evidence type="ECO:0000313" key="10">
    <source>
        <dbReference type="Proteomes" id="UP000004995"/>
    </source>
</evidence>
<evidence type="ECO:0000259" key="7">
    <source>
        <dbReference type="PROSITE" id="PS50102"/>
    </source>
</evidence>
<dbReference type="InterPro" id="IPR036388">
    <property type="entry name" value="WH-like_DNA-bd_sf"/>
</dbReference>
<dbReference type="GO" id="GO:0006396">
    <property type="term" value="P:RNA processing"/>
    <property type="evidence" value="ECO:0007669"/>
    <property type="project" value="InterPro"/>
</dbReference>
<dbReference type="InterPro" id="IPR000504">
    <property type="entry name" value="RRM_dom"/>
</dbReference>
<dbReference type="PANTHER" id="PTHR22792">
    <property type="entry name" value="LUPUS LA PROTEIN-RELATED"/>
    <property type="match status" value="1"/>
</dbReference>
<feature type="domain" description="HTH La-type RNA-binding" evidence="8">
    <location>
        <begin position="211"/>
        <end position="302"/>
    </location>
</feature>
<dbReference type="SUPFAM" id="SSF46785">
    <property type="entry name" value="Winged helix' DNA-binding domain"/>
    <property type="match status" value="1"/>
</dbReference>
<feature type="compositionally biased region" description="Low complexity" evidence="6">
    <location>
        <begin position="107"/>
        <end position="122"/>
    </location>
</feature>
<accession>K3XGF9</accession>
<dbReference type="GO" id="GO:0005634">
    <property type="term" value="C:nucleus"/>
    <property type="evidence" value="ECO:0000318"/>
    <property type="project" value="GO_Central"/>
</dbReference>